<evidence type="ECO:0000313" key="14">
    <source>
        <dbReference type="Proteomes" id="UP001500655"/>
    </source>
</evidence>
<dbReference type="Pfam" id="PF00905">
    <property type="entry name" value="Transpeptidase"/>
    <property type="match status" value="1"/>
</dbReference>
<comment type="caution">
    <text evidence="13">The sequence shown here is derived from an EMBL/GenBank/DDBJ whole genome shotgun (WGS) entry which is preliminary data.</text>
</comment>
<evidence type="ECO:0000256" key="7">
    <source>
        <dbReference type="ARBA" id="ARBA00034000"/>
    </source>
</evidence>
<accession>A0ABN2JWP9</accession>
<dbReference type="Proteomes" id="UP001500655">
    <property type="component" value="Unassembled WGS sequence"/>
</dbReference>
<evidence type="ECO:0000259" key="12">
    <source>
        <dbReference type="Pfam" id="PF00912"/>
    </source>
</evidence>
<feature type="domain" description="Penicillin-binding protein transpeptidase" evidence="11">
    <location>
        <begin position="349"/>
        <end position="653"/>
    </location>
</feature>
<reference evidence="13 14" key="1">
    <citation type="journal article" date="2019" name="Int. J. Syst. Evol. Microbiol.">
        <title>The Global Catalogue of Microorganisms (GCM) 10K type strain sequencing project: providing services to taxonomists for standard genome sequencing and annotation.</title>
        <authorList>
            <consortium name="The Broad Institute Genomics Platform"/>
            <consortium name="The Broad Institute Genome Sequencing Center for Infectious Disease"/>
            <person name="Wu L."/>
            <person name="Ma J."/>
        </authorList>
    </citation>
    <scope>NUCLEOTIDE SEQUENCE [LARGE SCALE GENOMIC DNA]</scope>
    <source>
        <strain evidence="13 14">JCM 13249</strain>
    </source>
</reference>
<feature type="compositionally biased region" description="Basic and acidic residues" evidence="9">
    <location>
        <begin position="1"/>
        <end position="12"/>
    </location>
</feature>
<dbReference type="PANTHER" id="PTHR32282:SF34">
    <property type="entry name" value="PENICILLIN-BINDING PROTEIN 1A"/>
    <property type="match status" value="1"/>
</dbReference>
<dbReference type="EMBL" id="BAAALS010000004">
    <property type="protein sequence ID" value="GAA1741553.1"/>
    <property type="molecule type" value="Genomic_DNA"/>
</dbReference>
<comment type="catalytic activity">
    <reaction evidence="7">
        <text>Preferential cleavage: (Ac)2-L-Lys-D-Ala-|-D-Ala. Also transpeptidation of peptidyl-alanyl moieties that are N-acyl substituents of D-alanine.</text>
        <dbReference type="EC" id="3.4.16.4"/>
    </reaction>
</comment>
<dbReference type="InterPro" id="IPR050396">
    <property type="entry name" value="Glycosyltr_51/Transpeptidase"/>
</dbReference>
<feature type="region of interest" description="Disordered" evidence="9">
    <location>
        <begin position="1"/>
        <end position="20"/>
    </location>
</feature>
<feature type="domain" description="Glycosyl transferase family 51" evidence="12">
    <location>
        <begin position="77"/>
        <end position="241"/>
    </location>
</feature>
<dbReference type="Gene3D" id="3.40.710.10">
    <property type="entry name" value="DD-peptidase/beta-lactamase superfamily"/>
    <property type="match status" value="1"/>
</dbReference>
<evidence type="ECO:0000256" key="6">
    <source>
        <dbReference type="ARBA" id="ARBA00023268"/>
    </source>
</evidence>
<keyword evidence="10" id="KW-1133">Transmembrane helix</keyword>
<dbReference type="InterPro" id="IPR036950">
    <property type="entry name" value="PBP_transglycosylase"/>
</dbReference>
<dbReference type="InterPro" id="IPR001460">
    <property type="entry name" value="PCN-bd_Tpept"/>
</dbReference>
<evidence type="ECO:0000256" key="3">
    <source>
        <dbReference type="ARBA" id="ARBA00022676"/>
    </source>
</evidence>
<dbReference type="InterPro" id="IPR001264">
    <property type="entry name" value="Glyco_trans_51"/>
</dbReference>
<keyword evidence="3" id="KW-0328">Glycosyltransferase</keyword>
<dbReference type="InterPro" id="IPR012338">
    <property type="entry name" value="Beta-lactam/transpept-like"/>
</dbReference>
<dbReference type="SUPFAM" id="SSF53955">
    <property type="entry name" value="Lysozyme-like"/>
    <property type="match status" value="1"/>
</dbReference>
<evidence type="ECO:0000256" key="8">
    <source>
        <dbReference type="ARBA" id="ARBA00049902"/>
    </source>
</evidence>
<name>A0ABN2JWP9_9ACTN</name>
<feature type="transmembrane region" description="Helical" evidence="10">
    <location>
        <begin position="29"/>
        <end position="51"/>
    </location>
</feature>
<organism evidence="13 14">
    <name type="scientific">Luedemannella helvata</name>
    <dbReference type="NCBI Taxonomy" id="349315"/>
    <lineage>
        <taxon>Bacteria</taxon>
        <taxon>Bacillati</taxon>
        <taxon>Actinomycetota</taxon>
        <taxon>Actinomycetes</taxon>
        <taxon>Micromonosporales</taxon>
        <taxon>Micromonosporaceae</taxon>
        <taxon>Luedemannella</taxon>
    </lineage>
</organism>
<keyword evidence="10" id="KW-0812">Transmembrane</keyword>
<dbReference type="PANTHER" id="PTHR32282">
    <property type="entry name" value="BINDING PROTEIN TRANSPEPTIDASE, PUTATIVE-RELATED"/>
    <property type="match status" value="1"/>
</dbReference>
<dbReference type="Gene3D" id="1.10.3810.10">
    <property type="entry name" value="Biosynthetic peptidoglycan transglycosylase-like"/>
    <property type="match status" value="1"/>
</dbReference>
<dbReference type="RefSeq" id="WP_344077401.1">
    <property type="nucleotide sequence ID" value="NZ_BAAALS010000004.1"/>
</dbReference>
<gene>
    <name evidence="13" type="primary">ponA1</name>
    <name evidence="13" type="ORF">GCM10009681_10400</name>
</gene>
<dbReference type="InterPro" id="IPR023346">
    <property type="entry name" value="Lysozyme-like_dom_sf"/>
</dbReference>
<evidence type="ECO:0000259" key="11">
    <source>
        <dbReference type="Pfam" id="PF00905"/>
    </source>
</evidence>
<evidence type="ECO:0000256" key="4">
    <source>
        <dbReference type="ARBA" id="ARBA00022679"/>
    </source>
</evidence>
<evidence type="ECO:0000256" key="10">
    <source>
        <dbReference type="SAM" id="Phobius"/>
    </source>
</evidence>
<keyword evidence="1" id="KW-0121">Carboxypeptidase</keyword>
<sequence>MDTEKSPDHDETPAETGNAAKRPRRFRKLVIILAVLASVLGIGAATIGYYISTVPVPETLTLPEATVVYYSDGTTEMARLGDQNRTVIDTTTLPPYVAWAVMAAEDRSFETNPGVDLGDLVRGAVGGADEDGAATITMQYARMAADLSDGSRPDVAVMAWKLDDQYTKAEIMGFYLNTVYFGRGAYGIEAAAHAYFKKPATSLSLGEAMVLAAVIKSPGDSAFDPSVNRRAAQDRWAYIRDGLTHAMKKLSADEAAALTYPETFVKWSPNMPSSTSRLDRPTGLVVQQALSELRQLPEFRDKPADYLRNGGLKIVTTIDKEAESLAIALADETANRSHLAGKPKGLRAALVAVEPGTGRVLAYFGGHSGTGADYAGWYYDEHGTPTGYGAHPPGATFAIYDVAAALKEGISLKSYWDASRVKAFPRSGRTADSPVRENVAADCQPTCTLLQAARAGLTVPLFGLTEQVGMPKVLDMARAAGVRDMWARSAGGITRVDLRAAPDQAVLAQFGTEVGIGQYPVTVVDQAGAMATFAAGGVRAQTHFVKEVTKAGATVYAEKLPTGATERVLSAAAVADLSHTFQRRLADGQDAAVVNGTWQYADSATDIAHAWTFGYTRRLAVAVWTGNQAQERPLRLADGRRMTADTVAGPIFRDFTVQASKALGLAHEPFGPPAFLGDASAGNAPPPR</sequence>
<evidence type="ECO:0000256" key="1">
    <source>
        <dbReference type="ARBA" id="ARBA00022645"/>
    </source>
</evidence>
<keyword evidence="6" id="KW-0511">Multifunctional enzyme</keyword>
<keyword evidence="4" id="KW-0808">Transferase</keyword>
<protein>
    <submittedName>
        <fullName evidence="13">Transglycosylase/D,D-transpeptidase PonA1</fullName>
    </submittedName>
</protein>
<evidence type="ECO:0000256" key="9">
    <source>
        <dbReference type="SAM" id="MobiDB-lite"/>
    </source>
</evidence>
<keyword evidence="10" id="KW-0472">Membrane</keyword>
<evidence type="ECO:0000313" key="13">
    <source>
        <dbReference type="EMBL" id="GAA1741553.1"/>
    </source>
</evidence>
<comment type="catalytic activity">
    <reaction evidence="8">
        <text>[GlcNAc-(1-&gt;4)-Mur2Ac(oyl-L-Ala-gamma-D-Glu-L-Lys-D-Ala-D-Ala)](n)-di-trans,octa-cis-undecaprenyl diphosphate + beta-D-GlcNAc-(1-&gt;4)-Mur2Ac(oyl-L-Ala-gamma-D-Glu-L-Lys-D-Ala-D-Ala)-di-trans,octa-cis-undecaprenyl diphosphate = [GlcNAc-(1-&gt;4)-Mur2Ac(oyl-L-Ala-gamma-D-Glu-L-Lys-D-Ala-D-Ala)](n+1)-di-trans,octa-cis-undecaprenyl diphosphate + di-trans,octa-cis-undecaprenyl diphosphate + H(+)</text>
        <dbReference type="Rhea" id="RHEA:23708"/>
        <dbReference type="Rhea" id="RHEA-COMP:9602"/>
        <dbReference type="Rhea" id="RHEA-COMP:9603"/>
        <dbReference type="ChEBI" id="CHEBI:15378"/>
        <dbReference type="ChEBI" id="CHEBI:58405"/>
        <dbReference type="ChEBI" id="CHEBI:60033"/>
        <dbReference type="ChEBI" id="CHEBI:78435"/>
        <dbReference type="EC" id="2.4.99.28"/>
    </reaction>
</comment>
<evidence type="ECO:0000256" key="5">
    <source>
        <dbReference type="ARBA" id="ARBA00022801"/>
    </source>
</evidence>
<keyword evidence="14" id="KW-1185">Reference proteome</keyword>
<dbReference type="SUPFAM" id="SSF56601">
    <property type="entry name" value="beta-lactamase/transpeptidase-like"/>
    <property type="match status" value="1"/>
</dbReference>
<dbReference type="Pfam" id="PF00912">
    <property type="entry name" value="Transgly"/>
    <property type="match status" value="1"/>
</dbReference>
<keyword evidence="5" id="KW-0378">Hydrolase</keyword>
<evidence type="ECO:0000256" key="2">
    <source>
        <dbReference type="ARBA" id="ARBA00022670"/>
    </source>
</evidence>
<proteinExistence type="predicted"/>
<keyword evidence="2" id="KW-0645">Protease</keyword>